<evidence type="ECO:0000313" key="2">
    <source>
        <dbReference type="Proteomes" id="UP000663864"/>
    </source>
</evidence>
<protein>
    <submittedName>
        <fullName evidence="1">Uncharacterized protein</fullName>
    </submittedName>
</protein>
<gene>
    <name evidence="1" type="ORF">ZHD862_LOCUS29886</name>
</gene>
<sequence length="630" mass="74126">MNTGSQFQYQFQLDVDIRRTQPRSLFQAFGKFIYEVEWIRRQGPSIVLLKIDGAKANREASFYVQLSCHLHIVRTFGLVESNPDSLMLLQERTPLGDLAKLLLENNFRPTEKKLDNVDILYSLCGINNERIDSLIKDPVFTNILNFTGISSTNDVKLNRFCTYILPQKQRCIKKLILDKISMERILLASDYANLTSLELFDSGKEIFSHYTMDNSVFVEHIFKHQITNLIVHFNDEYFNNNSMSIYNEQVYSRILSLFENLNHLIFDTSSIHNYPPLTFIHLPSTIYFSSTLTVLCIHVGTFKDCLLILDGRLKQLTTFNVQIYYIDYPSKVSNIDKLQHLKCFSLVSFKATYKYNELIVPLLRRMTHLEKLTLNICINTSNESIDETSQFVDGTHLQNKILIYMPYLHTFNFYINTKVLLRFSNYRKFNDSIQQIFTNIKYEQTNCMVYTFDYESICYAYSLPLRFTHLSRITNHFPNIGSDIVTHLYVSDCVPMKHEFFMRINQTFPLLKYFSLKNNCPQSLCFDLWMSDENLSNSIIEYSNLISLDIMEADKDYIAQFLLETKTFLPHLTELKVNYDQLETVTRCFTRDTMRRNCLKVKRLIVEKYVSKHVFQYFPSFLNENCIISE</sequence>
<dbReference type="Proteomes" id="UP000663864">
    <property type="component" value="Unassembled WGS sequence"/>
</dbReference>
<accession>A0A815GFC1</accession>
<evidence type="ECO:0000313" key="1">
    <source>
        <dbReference type="EMBL" id="CAF1337798.1"/>
    </source>
</evidence>
<organism evidence="1 2">
    <name type="scientific">Rotaria sordida</name>
    <dbReference type="NCBI Taxonomy" id="392033"/>
    <lineage>
        <taxon>Eukaryota</taxon>
        <taxon>Metazoa</taxon>
        <taxon>Spiralia</taxon>
        <taxon>Gnathifera</taxon>
        <taxon>Rotifera</taxon>
        <taxon>Eurotatoria</taxon>
        <taxon>Bdelloidea</taxon>
        <taxon>Philodinida</taxon>
        <taxon>Philodinidae</taxon>
        <taxon>Rotaria</taxon>
    </lineage>
</organism>
<comment type="caution">
    <text evidence="1">The sequence shown here is derived from an EMBL/GenBank/DDBJ whole genome shotgun (WGS) entry which is preliminary data.</text>
</comment>
<name>A0A815GFC1_9BILA</name>
<reference evidence="1" key="1">
    <citation type="submission" date="2021-02" db="EMBL/GenBank/DDBJ databases">
        <authorList>
            <person name="Nowell W R."/>
        </authorList>
    </citation>
    <scope>NUCLEOTIDE SEQUENCE</scope>
</reference>
<dbReference type="AlphaFoldDB" id="A0A815GFC1"/>
<proteinExistence type="predicted"/>
<dbReference type="EMBL" id="CAJNOT010002707">
    <property type="protein sequence ID" value="CAF1337798.1"/>
    <property type="molecule type" value="Genomic_DNA"/>
</dbReference>